<name>A0A179D5V6_9BACT</name>
<evidence type="ECO:0000256" key="1">
    <source>
        <dbReference type="ARBA" id="ARBA00022723"/>
    </source>
</evidence>
<accession>A0A179D5V6</accession>
<evidence type="ECO:0000256" key="5">
    <source>
        <dbReference type="ARBA" id="ARBA00022801"/>
    </source>
</evidence>
<keyword evidence="7 11" id="KW-0067">ATP-binding</keyword>
<dbReference type="GO" id="GO:0005829">
    <property type="term" value="C:cytosol"/>
    <property type="evidence" value="ECO:0007669"/>
    <property type="project" value="TreeGrafter"/>
</dbReference>
<dbReference type="GO" id="GO:0000725">
    <property type="term" value="P:recombinational repair"/>
    <property type="evidence" value="ECO:0007669"/>
    <property type="project" value="UniProtKB-UniRule"/>
</dbReference>
<feature type="domain" description="RecA family profile 1" evidence="14">
    <location>
        <begin position="56"/>
        <end position="204"/>
    </location>
</feature>
<dbReference type="InterPro" id="IPR014721">
    <property type="entry name" value="Ribsml_uS5_D2-typ_fold_subgr"/>
</dbReference>
<dbReference type="Gene3D" id="3.40.50.300">
    <property type="entry name" value="P-loop containing nucleotide triphosphate hydrolases"/>
    <property type="match status" value="1"/>
</dbReference>
<organism evidence="15 16">
    <name type="scientific">Thermosulfurimonas dismutans</name>
    <dbReference type="NCBI Taxonomy" id="999894"/>
    <lineage>
        <taxon>Bacteria</taxon>
        <taxon>Pseudomonadati</taxon>
        <taxon>Thermodesulfobacteriota</taxon>
        <taxon>Thermodesulfobacteria</taxon>
        <taxon>Thermodesulfobacteriales</taxon>
        <taxon>Thermodesulfobacteriaceae</taxon>
        <taxon>Thermosulfurimonas</taxon>
    </lineage>
</organism>
<keyword evidence="2 11" id="KW-0547">Nucleotide-binding</keyword>
<sequence length="436" mass="47659">MAFYCQKCGYRSPKWLGKCPSCGSWDALVEEPEKKRLSKTKEKVQVFKLSEIPKERVFRFVSGISEFDRVLGGGLVPASLILIGGDPGIGKSTLLLQAAQAYLRQGLTVVYLSGEESPAQIRLRAERLGLTEDLYLVAETDLSAALSAVRAFRPQILIVDSIQTVYLPEISSAPGSVSQVREAASALLRYAKEEGVAVFIVGHVTKEGVLAGPRVLEHLVDAVLYFEGERTGPYRILRAIKNRFGALDEIGVFEMTEQGLKPVENPSSFFLSEGTGAIFPSMEGTRPLLVEIQALVVKSHLAAPRRTAVGFDPYRLSMLLAILEKTTGISFFDRDVFLNVAGGLKIKEPAGDLAVCAALLASRLDKRLPNKSVFIGEVGLSGEVRPVMFLESRFKEAQRLGFKRAFCPPLESRSFETSGMQIVSVSFVTEFLGCLS</sequence>
<dbReference type="CDD" id="cd01121">
    <property type="entry name" value="RadA_SMS_N"/>
    <property type="match status" value="1"/>
</dbReference>
<reference evidence="15 16" key="1">
    <citation type="submission" date="2016-04" db="EMBL/GenBank/DDBJ databases">
        <title>Genome analysis of Thermosulfurimonas dismutans, the first thermophilic sulfur-disproportionating bacterium of the phylum Thermodesulfobacteria.</title>
        <authorList>
            <person name="Mardanov A.V."/>
            <person name="Beletsky A.V."/>
            <person name="Kadnikov V.V."/>
            <person name="Slobodkin A.I."/>
            <person name="Ravin N.V."/>
        </authorList>
    </citation>
    <scope>NUCLEOTIDE SEQUENCE [LARGE SCALE GENOMIC DNA]</scope>
    <source>
        <strain evidence="15 16">S95</strain>
    </source>
</reference>
<keyword evidence="6 13" id="KW-0862">Zinc</keyword>
<evidence type="ECO:0000256" key="13">
    <source>
        <dbReference type="RuleBase" id="RU003555"/>
    </source>
</evidence>
<dbReference type="HAMAP" id="MF_01498">
    <property type="entry name" value="RadA_bact"/>
    <property type="match status" value="1"/>
</dbReference>
<keyword evidence="16" id="KW-1185">Reference proteome</keyword>
<dbReference type="GO" id="GO:0140664">
    <property type="term" value="F:ATP-dependent DNA damage sensor activity"/>
    <property type="evidence" value="ECO:0007669"/>
    <property type="project" value="InterPro"/>
</dbReference>
<dbReference type="Pfam" id="PF18073">
    <property type="entry name" value="Zn_ribbon_LapB"/>
    <property type="match status" value="1"/>
</dbReference>
<dbReference type="SUPFAM" id="SSF54211">
    <property type="entry name" value="Ribosomal protein S5 domain 2-like"/>
    <property type="match status" value="1"/>
</dbReference>
<comment type="caution">
    <text evidence="15">The sequence shown here is derived from an EMBL/GenBank/DDBJ whole genome shotgun (WGS) entry which is preliminary data.</text>
</comment>
<feature type="short sequence motif" description="RadA KNRFG motif" evidence="11">
    <location>
        <begin position="241"/>
        <end position="245"/>
    </location>
</feature>
<dbReference type="GO" id="GO:0008270">
    <property type="term" value="F:zinc ion binding"/>
    <property type="evidence" value="ECO:0007669"/>
    <property type="project" value="UniProtKB-KW"/>
</dbReference>
<protein>
    <recommendedName>
        <fullName evidence="11 12">DNA repair protein RadA</fullName>
    </recommendedName>
</protein>
<dbReference type="PROSITE" id="PS50162">
    <property type="entry name" value="RECA_2"/>
    <property type="match status" value="1"/>
</dbReference>
<evidence type="ECO:0000256" key="12">
    <source>
        <dbReference type="NCBIfam" id="TIGR00416"/>
    </source>
</evidence>
<evidence type="ECO:0000256" key="6">
    <source>
        <dbReference type="ARBA" id="ARBA00022833"/>
    </source>
</evidence>
<dbReference type="Pfam" id="PF13541">
    <property type="entry name" value="ChlI"/>
    <property type="match status" value="1"/>
</dbReference>
<dbReference type="InterPro" id="IPR027417">
    <property type="entry name" value="P-loop_NTPase"/>
</dbReference>
<comment type="function">
    <text evidence="11">Plays a role in repairing double-strand DNA breaks, probably involving stabilizing or processing branched DNA or blocked replication forks.</text>
</comment>
<evidence type="ECO:0000256" key="3">
    <source>
        <dbReference type="ARBA" id="ARBA00022763"/>
    </source>
</evidence>
<dbReference type="PANTHER" id="PTHR32472">
    <property type="entry name" value="DNA REPAIR PROTEIN RADA"/>
    <property type="match status" value="1"/>
</dbReference>
<comment type="domain">
    <text evidence="11">The middle region has homology to RecA with ATPase motifs including the RadA KNRFG motif, while the C-terminus is homologous to Lon protease.</text>
</comment>
<dbReference type="Pfam" id="PF13481">
    <property type="entry name" value="AAA_25"/>
    <property type="match status" value="1"/>
</dbReference>
<dbReference type="AlphaFoldDB" id="A0A179D5V6"/>
<proteinExistence type="inferred from homology"/>
<dbReference type="PATRIC" id="fig|999894.6.peg.646"/>
<dbReference type="SUPFAM" id="SSF52540">
    <property type="entry name" value="P-loop containing nucleoside triphosphate hydrolases"/>
    <property type="match status" value="1"/>
</dbReference>
<dbReference type="OrthoDB" id="9803906at2"/>
<keyword evidence="9 11" id="KW-0238">DNA-binding</keyword>
<dbReference type="PRINTS" id="PR01874">
    <property type="entry name" value="DNAREPAIRADA"/>
</dbReference>
<feature type="binding site" evidence="11">
    <location>
        <begin position="85"/>
        <end position="92"/>
    </location>
    <ligand>
        <name>ATP</name>
        <dbReference type="ChEBI" id="CHEBI:30616"/>
    </ligand>
</feature>
<dbReference type="PANTHER" id="PTHR32472:SF10">
    <property type="entry name" value="DNA REPAIR PROTEIN RADA-LIKE PROTEIN"/>
    <property type="match status" value="1"/>
</dbReference>
<keyword evidence="4 13" id="KW-0863">Zinc-finger</keyword>
<dbReference type="InterPro" id="IPR041166">
    <property type="entry name" value="Rubredoxin_2"/>
</dbReference>
<dbReference type="InterPro" id="IPR020568">
    <property type="entry name" value="Ribosomal_Su5_D2-typ_SF"/>
</dbReference>
<dbReference type="FunFam" id="3.40.50.300:FF:000050">
    <property type="entry name" value="DNA repair protein RadA"/>
    <property type="match status" value="1"/>
</dbReference>
<dbReference type="Gene3D" id="3.30.230.10">
    <property type="match status" value="1"/>
</dbReference>
<dbReference type="Proteomes" id="UP000078390">
    <property type="component" value="Unassembled WGS sequence"/>
</dbReference>
<dbReference type="EMBL" id="LWLG01000002">
    <property type="protein sequence ID" value="OAQ21426.1"/>
    <property type="molecule type" value="Genomic_DNA"/>
</dbReference>
<evidence type="ECO:0000256" key="10">
    <source>
        <dbReference type="ARBA" id="ARBA00023204"/>
    </source>
</evidence>
<keyword evidence="10 11" id="KW-0234">DNA repair</keyword>
<dbReference type="InterPro" id="IPR020588">
    <property type="entry name" value="RecA_ATP-bd"/>
</dbReference>
<dbReference type="InterPro" id="IPR003593">
    <property type="entry name" value="AAA+_ATPase"/>
</dbReference>
<feature type="region of interest" description="Lon-protease-like" evidence="11">
    <location>
        <begin position="335"/>
        <end position="436"/>
    </location>
</feature>
<evidence type="ECO:0000256" key="7">
    <source>
        <dbReference type="ARBA" id="ARBA00022840"/>
    </source>
</evidence>
<evidence type="ECO:0000313" key="15">
    <source>
        <dbReference type="EMBL" id="OAQ21426.1"/>
    </source>
</evidence>
<dbReference type="NCBIfam" id="TIGR00416">
    <property type="entry name" value="sms"/>
    <property type="match status" value="1"/>
</dbReference>
<keyword evidence="8 11" id="KW-0346">Stress response</keyword>
<dbReference type="GO" id="GO:0016787">
    <property type="term" value="F:hydrolase activity"/>
    <property type="evidence" value="ECO:0007669"/>
    <property type="project" value="UniProtKB-KW"/>
</dbReference>
<evidence type="ECO:0000256" key="4">
    <source>
        <dbReference type="ARBA" id="ARBA00022771"/>
    </source>
</evidence>
<keyword evidence="5" id="KW-0378">Hydrolase</keyword>
<dbReference type="GO" id="GO:0005524">
    <property type="term" value="F:ATP binding"/>
    <property type="evidence" value="ECO:0007669"/>
    <property type="project" value="UniProtKB-UniRule"/>
</dbReference>
<dbReference type="SMART" id="SM00382">
    <property type="entry name" value="AAA"/>
    <property type="match status" value="1"/>
</dbReference>
<evidence type="ECO:0000256" key="2">
    <source>
        <dbReference type="ARBA" id="ARBA00022741"/>
    </source>
</evidence>
<evidence type="ECO:0000256" key="11">
    <source>
        <dbReference type="HAMAP-Rule" id="MF_01498"/>
    </source>
</evidence>
<dbReference type="GO" id="GO:0003684">
    <property type="term" value="F:damaged DNA binding"/>
    <property type="evidence" value="ECO:0007669"/>
    <property type="project" value="InterPro"/>
</dbReference>
<dbReference type="InterPro" id="IPR004504">
    <property type="entry name" value="DNA_repair_RadA"/>
</dbReference>
<evidence type="ECO:0000256" key="8">
    <source>
        <dbReference type="ARBA" id="ARBA00023016"/>
    </source>
</evidence>
<keyword evidence="3 11" id="KW-0227">DNA damage</keyword>
<comment type="function">
    <text evidence="13">DNA-dependent ATPase involved in processing of recombination intermediates, plays a role in repairing DNA breaks. Stimulates the branch migration of RecA-mediated strand transfer reactions, allowing the 3' invading strand to extend heteroduplex DNA faster. Binds ssDNA in the presence of ADP but not other nucleotides, has ATPase activity that is stimulated by ssDNA and various branched DNA structures, but inhibited by SSB. Does not have RecA's homology-searching function.</text>
</comment>
<dbReference type="STRING" id="999894.TDIS_0647"/>
<evidence type="ECO:0000313" key="16">
    <source>
        <dbReference type="Proteomes" id="UP000078390"/>
    </source>
</evidence>
<keyword evidence="1 11" id="KW-0479">Metal-binding</keyword>
<evidence type="ECO:0000256" key="9">
    <source>
        <dbReference type="ARBA" id="ARBA00023125"/>
    </source>
</evidence>
<dbReference type="RefSeq" id="WP_068669235.1">
    <property type="nucleotide sequence ID" value="NZ_LWLG01000002.1"/>
</dbReference>
<gene>
    <name evidence="11" type="primary">radA</name>
    <name evidence="15" type="ORF">TDIS_0647</name>
</gene>
<evidence type="ECO:0000259" key="14">
    <source>
        <dbReference type="PROSITE" id="PS50162"/>
    </source>
</evidence>
<comment type="similarity">
    <text evidence="11 13">Belongs to the RecA family. RadA subfamily.</text>
</comment>